<name>A0A484I7Z6_9ARCH</name>
<dbReference type="CDD" id="cd00293">
    <property type="entry name" value="USP-like"/>
    <property type="match status" value="1"/>
</dbReference>
<organism evidence="3 4">
    <name type="scientific">Candidatus Nitrosocosmicus franklandianus</name>
    <dbReference type="NCBI Taxonomy" id="1798806"/>
    <lineage>
        <taxon>Archaea</taxon>
        <taxon>Nitrososphaerota</taxon>
        <taxon>Nitrososphaeria</taxon>
        <taxon>Nitrososphaerales</taxon>
        <taxon>Nitrososphaeraceae</taxon>
        <taxon>Candidatus Nitrosocosmicus</taxon>
    </lineage>
</organism>
<evidence type="ECO:0000313" key="4">
    <source>
        <dbReference type="Proteomes" id="UP000294299"/>
    </source>
</evidence>
<protein>
    <submittedName>
        <fullName evidence="3">Universal stress protein family protein</fullName>
    </submittedName>
</protein>
<dbReference type="PANTHER" id="PTHR46268:SF6">
    <property type="entry name" value="UNIVERSAL STRESS PROTEIN UP12"/>
    <property type="match status" value="1"/>
</dbReference>
<dbReference type="GeneID" id="39420899"/>
<gene>
    <name evidence="3" type="ORF">NFRAN_1557</name>
</gene>
<dbReference type="OrthoDB" id="105697at2157"/>
<dbReference type="InterPro" id="IPR006016">
    <property type="entry name" value="UspA"/>
</dbReference>
<evidence type="ECO:0000313" key="3">
    <source>
        <dbReference type="EMBL" id="VFJ13879.1"/>
    </source>
</evidence>
<sequence>MKILTLVDGSEHSIKALDYAVNLLSQQNSDSRRSGDKVQSNHQLIILNILQPLKLSDEVVQHFKSINPERKSSLKKYLDDINSAMKDTWMKKLSDLKSKYERAGISISTKIVKGTHSSRFVAYSIVKFAEDAKVDMITVGSVGTGGTHEKKSLGSVVRNVAEISTRPVLIVP</sequence>
<dbReference type="AlphaFoldDB" id="A0A484I7Z6"/>
<accession>A0A484I7Z6</accession>
<reference evidence="3 4" key="1">
    <citation type="submission" date="2019-02" db="EMBL/GenBank/DDBJ databases">
        <authorList>
            <person name="Lehtovirta-Morley E L."/>
        </authorList>
    </citation>
    <scope>NUCLEOTIDE SEQUENCE [LARGE SCALE GENOMIC DNA]</scope>
    <source>
        <strain evidence="3">NFRAN1</strain>
    </source>
</reference>
<dbReference type="Gene3D" id="3.40.50.620">
    <property type="entry name" value="HUPs"/>
    <property type="match status" value="1"/>
</dbReference>
<dbReference type="SUPFAM" id="SSF52402">
    <property type="entry name" value="Adenine nucleotide alpha hydrolases-like"/>
    <property type="match status" value="1"/>
</dbReference>
<dbReference type="Pfam" id="PF00582">
    <property type="entry name" value="Usp"/>
    <property type="match status" value="1"/>
</dbReference>
<dbReference type="PANTHER" id="PTHR46268">
    <property type="entry name" value="STRESS RESPONSE PROTEIN NHAX"/>
    <property type="match status" value="1"/>
</dbReference>
<dbReference type="InterPro" id="IPR014729">
    <property type="entry name" value="Rossmann-like_a/b/a_fold"/>
</dbReference>
<feature type="domain" description="UspA" evidence="2">
    <location>
        <begin position="2"/>
        <end position="172"/>
    </location>
</feature>
<dbReference type="EMBL" id="LR216287">
    <property type="protein sequence ID" value="VFJ13879.1"/>
    <property type="molecule type" value="Genomic_DNA"/>
</dbReference>
<proteinExistence type="inferred from homology"/>
<dbReference type="Proteomes" id="UP000294299">
    <property type="component" value="Chromosome NFRAN"/>
</dbReference>
<evidence type="ECO:0000256" key="1">
    <source>
        <dbReference type="ARBA" id="ARBA00008791"/>
    </source>
</evidence>
<evidence type="ECO:0000259" key="2">
    <source>
        <dbReference type="Pfam" id="PF00582"/>
    </source>
</evidence>
<dbReference type="RefSeq" id="WP_145988044.1">
    <property type="nucleotide sequence ID" value="NZ_LR216287.1"/>
</dbReference>
<comment type="similarity">
    <text evidence="1">Belongs to the universal stress protein A family.</text>
</comment>
<keyword evidence="4" id="KW-1185">Reference proteome</keyword>
<dbReference type="KEGG" id="nfn:NFRAN_1557"/>